<dbReference type="AlphaFoldDB" id="A0A8T0TT27"/>
<accession>A0A8T0TT27</accession>
<protein>
    <submittedName>
        <fullName evidence="1">Uncharacterized protein</fullName>
    </submittedName>
</protein>
<organism evidence="1 2">
    <name type="scientific">Panicum virgatum</name>
    <name type="common">Blackwell switchgrass</name>
    <dbReference type="NCBI Taxonomy" id="38727"/>
    <lineage>
        <taxon>Eukaryota</taxon>
        <taxon>Viridiplantae</taxon>
        <taxon>Streptophyta</taxon>
        <taxon>Embryophyta</taxon>
        <taxon>Tracheophyta</taxon>
        <taxon>Spermatophyta</taxon>
        <taxon>Magnoliopsida</taxon>
        <taxon>Liliopsida</taxon>
        <taxon>Poales</taxon>
        <taxon>Poaceae</taxon>
        <taxon>PACMAD clade</taxon>
        <taxon>Panicoideae</taxon>
        <taxon>Panicodae</taxon>
        <taxon>Paniceae</taxon>
        <taxon>Panicinae</taxon>
        <taxon>Panicum</taxon>
        <taxon>Panicum sect. Hiantes</taxon>
    </lineage>
</organism>
<dbReference type="Proteomes" id="UP000823388">
    <property type="component" value="Chromosome 4K"/>
</dbReference>
<proteinExistence type="predicted"/>
<gene>
    <name evidence="1" type="ORF">PVAP13_4KG268105</name>
</gene>
<keyword evidence="2" id="KW-1185">Reference proteome</keyword>
<evidence type="ECO:0000313" key="2">
    <source>
        <dbReference type="Proteomes" id="UP000823388"/>
    </source>
</evidence>
<sequence length="137" mass="15832">MMPLNIIATSNFSRTKSFTECEKAFTLATTFIPSRNVVEEFLTASIWPLASGWKPNEIKWLTVGWFDGVIPFPRFGLELPKEKNAYEFVCEIDRQAVDMLGTYHDNEYQVARKLVTQGRRVNRISLNWGSKPRMLIL</sequence>
<dbReference type="EMBL" id="CM029043">
    <property type="protein sequence ID" value="KAG2612275.1"/>
    <property type="molecule type" value="Genomic_DNA"/>
</dbReference>
<name>A0A8T0TT27_PANVG</name>
<evidence type="ECO:0000313" key="1">
    <source>
        <dbReference type="EMBL" id="KAG2612275.1"/>
    </source>
</evidence>
<reference evidence="1" key="1">
    <citation type="submission" date="2020-05" db="EMBL/GenBank/DDBJ databases">
        <title>WGS assembly of Panicum virgatum.</title>
        <authorList>
            <person name="Lovell J.T."/>
            <person name="Jenkins J."/>
            <person name="Shu S."/>
            <person name="Juenger T.E."/>
            <person name="Schmutz J."/>
        </authorList>
    </citation>
    <scope>NUCLEOTIDE SEQUENCE</scope>
    <source>
        <strain evidence="1">AP13</strain>
    </source>
</reference>
<comment type="caution">
    <text evidence="1">The sequence shown here is derived from an EMBL/GenBank/DDBJ whole genome shotgun (WGS) entry which is preliminary data.</text>
</comment>